<sequence length="135" mass="15773">MVKVDQERNAISEELVRKYNASVEDEEEVKKLDKSFKDLTREVQEVELDVKDREEKIIGSSKAKSATLLECLVHFIELFECDENLFTSIEVTYCWEHLIPCVIRHLNEEKGGRVTFIPLNHVKAPHVNYPKKKIM</sequence>
<keyword evidence="1" id="KW-0175">Coiled coil</keyword>
<dbReference type="SUPFAM" id="SSF75553">
    <property type="entry name" value="Smc hinge domain"/>
    <property type="match status" value="1"/>
</dbReference>
<feature type="coiled-coil region" evidence="1">
    <location>
        <begin position="22"/>
        <end position="56"/>
    </location>
</feature>
<gene>
    <name evidence="2" type="ORF">LSAT_V11C300101350</name>
</gene>
<comment type="caution">
    <text evidence="2">The sequence shown here is derived from an EMBL/GenBank/DDBJ whole genome shotgun (WGS) entry which is preliminary data.</text>
</comment>
<dbReference type="GO" id="GO:0051276">
    <property type="term" value="P:chromosome organization"/>
    <property type="evidence" value="ECO:0007669"/>
    <property type="project" value="InterPro"/>
</dbReference>
<dbReference type="Proteomes" id="UP000235145">
    <property type="component" value="Unassembled WGS sequence"/>
</dbReference>
<dbReference type="AlphaFoldDB" id="A0A9R1W3C1"/>
<evidence type="ECO:0000313" key="3">
    <source>
        <dbReference type="Proteomes" id="UP000235145"/>
    </source>
</evidence>
<accession>A0A9R1W3C1</accession>
<dbReference type="InterPro" id="IPR036277">
    <property type="entry name" value="SMC_hinge_sf"/>
</dbReference>
<evidence type="ECO:0000313" key="2">
    <source>
        <dbReference type="EMBL" id="KAJ0216673.1"/>
    </source>
</evidence>
<evidence type="ECO:0000256" key="1">
    <source>
        <dbReference type="SAM" id="Coils"/>
    </source>
</evidence>
<dbReference type="EMBL" id="NBSK02000003">
    <property type="protein sequence ID" value="KAJ0216673.1"/>
    <property type="molecule type" value="Genomic_DNA"/>
</dbReference>
<proteinExistence type="predicted"/>
<keyword evidence="3" id="KW-1185">Reference proteome</keyword>
<dbReference type="PANTHER" id="PTHR43977">
    <property type="entry name" value="STRUCTURAL MAINTENANCE OF CHROMOSOMES PROTEIN 3"/>
    <property type="match status" value="1"/>
</dbReference>
<reference evidence="2 3" key="1">
    <citation type="journal article" date="2017" name="Nat. Commun.">
        <title>Genome assembly with in vitro proximity ligation data and whole-genome triplication in lettuce.</title>
        <authorList>
            <person name="Reyes-Chin-Wo S."/>
            <person name="Wang Z."/>
            <person name="Yang X."/>
            <person name="Kozik A."/>
            <person name="Arikit S."/>
            <person name="Song C."/>
            <person name="Xia L."/>
            <person name="Froenicke L."/>
            <person name="Lavelle D.O."/>
            <person name="Truco M.J."/>
            <person name="Xia R."/>
            <person name="Zhu S."/>
            <person name="Xu C."/>
            <person name="Xu H."/>
            <person name="Xu X."/>
            <person name="Cox K."/>
            <person name="Korf I."/>
            <person name="Meyers B.C."/>
            <person name="Michelmore R.W."/>
        </authorList>
    </citation>
    <scope>NUCLEOTIDE SEQUENCE [LARGE SCALE GENOMIC DNA]</scope>
    <source>
        <strain evidence="3">cv. Salinas</strain>
        <tissue evidence="2">Seedlings</tissue>
    </source>
</reference>
<protein>
    <submittedName>
        <fullName evidence="2">Uncharacterized protein</fullName>
    </submittedName>
</protein>
<dbReference type="GO" id="GO:0005694">
    <property type="term" value="C:chromosome"/>
    <property type="evidence" value="ECO:0007669"/>
    <property type="project" value="InterPro"/>
</dbReference>
<organism evidence="2 3">
    <name type="scientific">Lactuca sativa</name>
    <name type="common">Garden lettuce</name>
    <dbReference type="NCBI Taxonomy" id="4236"/>
    <lineage>
        <taxon>Eukaryota</taxon>
        <taxon>Viridiplantae</taxon>
        <taxon>Streptophyta</taxon>
        <taxon>Embryophyta</taxon>
        <taxon>Tracheophyta</taxon>
        <taxon>Spermatophyta</taxon>
        <taxon>Magnoliopsida</taxon>
        <taxon>eudicotyledons</taxon>
        <taxon>Gunneridae</taxon>
        <taxon>Pentapetalae</taxon>
        <taxon>asterids</taxon>
        <taxon>campanulids</taxon>
        <taxon>Asterales</taxon>
        <taxon>Asteraceae</taxon>
        <taxon>Cichorioideae</taxon>
        <taxon>Cichorieae</taxon>
        <taxon>Lactucinae</taxon>
        <taxon>Lactuca</taxon>
    </lineage>
</organism>
<name>A0A9R1W3C1_LACSA</name>
<dbReference type="GO" id="GO:0005524">
    <property type="term" value="F:ATP binding"/>
    <property type="evidence" value="ECO:0007669"/>
    <property type="project" value="InterPro"/>
</dbReference>